<dbReference type="InterPro" id="IPR051601">
    <property type="entry name" value="Serine_prot/Carboxylest_S33"/>
</dbReference>
<evidence type="ECO:0000256" key="3">
    <source>
        <dbReference type="SAM" id="SignalP"/>
    </source>
</evidence>
<evidence type="ECO:0000256" key="1">
    <source>
        <dbReference type="ARBA" id="ARBA00010088"/>
    </source>
</evidence>
<dbReference type="GO" id="GO:0016787">
    <property type="term" value="F:hydrolase activity"/>
    <property type="evidence" value="ECO:0007669"/>
    <property type="project" value="UniProtKB-KW"/>
</dbReference>
<name>A0A919T2H4_9ACTN</name>
<dbReference type="Gene3D" id="3.40.50.1820">
    <property type="entry name" value="alpha/beta hydrolase"/>
    <property type="match status" value="1"/>
</dbReference>
<dbReference type="PANTHER" id="PTHR43248">
    <property type="entry name" value="2-SUCCINYL-6-HYDROXY-2,4-CYCLOHEXADIENE-1-CARBOXYLATE SYNTHASE"/>
    <property type="match status" value="1"/>
</dbReference>
<dbReference type="InterPro" id="IPR029058">
    <property type="entry name" value="AB_hydrolase_fold"/>
</dbReference>
<keyword evidence="3" id="KW-0732">Signal</keyword>
<keyword evidence="6" id="KW-1185">Reference proteome</keyword>
<comment type="similarity">
    <text evidence="1">Belongs to the peptidase S33 family.</text>
</comment>
<evidence type="ECO:0000313" key="6">
    <source>
        <dbReference type="Proteomes" id="UP000680865"/>
    </source>
</evidence>
<dbReference type="Pfam" id="PF08386">
    <property type="entry name" value="Abhydrolase_4"/>
    <property type="match status" value="1"/>
</dbReference>
<evidence type="ECO:0000256" key="2">
    <source>
        <dbReference type="ARBA" id="ARBA00022801"/>
    </source>
</evidence>
<comment type="caution">
    <text evidence="5">The sequence shown here is derived from an EMBL/GenBank/DDBJ whole genome shotgun (WGS) entry which is preliminary data.</text>
</comment>
<dbReference type="SUPFAM" id="SSF53474">
    <property type="entry name" value="alpha/beta-Hydrolases"/>
    <property type="match status" value="1"/>
</dbReference>
<evidence type="ECO:0000313" key="5">
    <source>
        <dbReference type="EMBL" id="GIM81886.1"/>
    </source>
</evidence>
<gene>
    <name evidence="5" type="ORF">Aco04nite_78890</name>
</gene>
<feature type="signal peptide" evidence="3">
    <location>
        <begin position="1"/>
        <end position="27"/>
    </location>
</feature>
<proteinExistence type="inferred from homology"/>
<accession>A0A919T2H4</accession>
<dbReference type="Proteomes" id="UP000680865">
    <property type="component" value="Unassembled WGS sequence"/>
</dbReference>
<reference evidence="5" key="1">
    <citation type="submission" date="2021-03" db="EMBL/GenBank/DDBJ databases">
        <title>Whole genome shotgun sequence of Actinoplanes consettensis NBRC 14913.</title>
        <authorList>
            <person name="Komaki H."/>
            <person name="Tamura T."/>
        </authorList>
    </citation>
    <scope>NUCLEOTIDE SEQUENCE</scope>
    <source>
        <strain evidence="5">NBRC 14913</strain>
    </source>
</reference>
<sequence length="523" mass="56546">MRAFTRPLLAAFLVVASAALGIQPANAARKPAWKPCPEDRTAQCATVRVPVDWADPYGASTTIALARRPATDPKSRIGTLLVNPGGPGGSGVDFALDSDYFFSAQLRRRFDIVGFDPRGVSRSNPVVCSSGLMAAAPPMFLSDAVRYNRNVAFNRRLAADCAKRTGPVFGHLDMLSVTQDMEAVRASLGERRISFYGASYGTLLGEQYAERYPSRVRALVLDSVMDHSGTTSGFLTDETTTAQDSFDEFVKWCARSTECALHGSDVRRVWAALLKRARLGTLLDPFEPEYRIRVLDLLDVAFSSFYDPQWHALALYLKEATSLKEPAAVPKPGGRHSVVEIENSFPAIFCSDWTMRVSGWTELRVRLARLASTHPQMPVSPLAMTALAGCLGAPVATANPQRRLSPARTGGRVLLINSRHDPATPHVWAERVAAQLGPAATLVTYEGWGHVAYGRSKCVNALVDGYLLTGRTPAAGTACPGVEPAATGVGRRGVSLARLNTWSPEEGVVEPPSAQGVHRSRYP</sequence>
<dbReference type="PANTHER" id="PTHR43248:SF25">
    <property type="entry name" value="AB HYDROLASE-1 DOMAIN-CONTAINING PROTEIN-RELATED"/>
    <property type="match status" value="1"/>
</dbReference>
<dbReference type="EMBL" id="BOQP01000049">
    <property type="protein sequence ID" value="GIM81886.1"/>
    <property type="molecule type" value="Genomic_DNA"/>
</dbReference>
<dbReference type="InterPro" id="IPR013595">
    <property type="entry name" value="Pept_S33_TAP-like_C"/>
</dbReference>
<protein>
    <submittedName>
        <fullName evidence="5">Peptidase</fullName>
    </submittedName>
</protein>
<dbReference type="RefSeq" id="WP_213002272.1">
    <property type="nucleotide sequence ID" value="NZ_BAAATW010000001.1"/>
</dbReference>
<dbReference type="AlphaFoldDB" id="A0A919T2H4"/>
<evidence type="ECO:0000259" key="4">
    <source>
        <dbReference type="Pfam" id="PF08386"/>
    </source>
</evidence>
<keyword evidence="2" id="KW-0378">Hydrolase</keyword>
<feature type="domain" description="Peptidase S33 tripeptidyl aminopeptidase-like C-terminal" evidence="4">
    <location>
        <begin position="383"/>
        <end position="479"/>
    </location>
</feature>
<organism evidence="5 6">
    <name type="scientific">Winogradskya consettensis</name>
    <dbReference type="NCBI Taxonomy" id="113560"/>
    <lineage>
        <taxon>Bacteria</taxon>
        <taxon>Bacillati</taxon>
        <taxon>Actinomycetota</taxon>
        <taxon>Actinomycetes</taxon>
        <taxon>Micromonosporales</taxon>
        <taxon>Micromonosporaceae</taxon>
        <taxon>Winogradskya</taxon>
    </lineage>
</organism>
<feature type="chain" id="PRO_5037449667" evidence="3">
    <location>
        <begin position="28"/>
        <end position="523"/>
    </location>
</feature>